<dbReference type="GO" id="GO:0004521">
    <property type="term" value="F:RNA endonuclease activity"/>
    <property type="evidence" value="ECO:0007669"/>
    <property type="project" value="InterPro"/>
</dbReference>
<dbReference type="EMBL" id="LCEB01000031">
    <property type="protein sequence ID" value="KKS64250.1"/>
    <property type="molecule type" value="Genomic_DNA"/>
</dbReference>
<dbReference type="SUPFAM" id="SSF88723">
    <property type="entry name" value="PIN domain-like"/>
    <property type="match status" value="1"/>
</dbReference>
<name>A0A0G1ASZ3_9BACT</name>
<proteinExistence type="predicted"/>
<dbReference type="InterPro" id="IPR002716">
    <property type="entry name" value="PIN_dom"/>
</dbReference>
<dbReference type="InterPro" id="IPR039018">
    <property type="entry name" value="VapC20-like"/>
</dbReference>
<organism evidence="2 3">
    <name type="scientific">Candidatus Daviesbacteria bacterium GW2011_GWA1_42_6</name>
    <dbReference type="NCBI Taxonomy" id="1618420"/>
    <lineage>
        <taxon>Bacteria</taxon>
        <taxon>Candidatus Daviesiibacteriota</taxon>
    </lineage>
</organism>
<dbReference type="AlphaFoldDB" id="A0A0G1ASZ3"/>
<dbReference type="InterPro" id="IPR029060">
    <property type="entry name" value="PIN-like_dom_sf"/>
</dbReference>
<gene>
    <name evidence="2" type="ORF">UV33_C0031G0004</name>
</gene>
<accession>A0A0G1ASZ3</accession>
<comment type="caution">
    <text evidence="2">The sequence shown here is derived from an EMBL/GenBank/DDBJ whole genome shotgun (WGS) entry which is preliminary data.</text>
</comment>
<evidence type="ECO:0000313" key="3">
    <source>
        <dbReference type="Proteomes" id="UP000034135"/>
    </source>
</evidence>
<dbReference type="PANTHER" id="PTHR42188">
    <property type="entry name" value="23S RRNA-SPECIFIC ENDONUCLEASE VAPC20"/>
    <property type="match status" value="1"/>
</dbReference>
<dbReference type="Gene3D" id="3.40.50.1010">
    <property type="entry name" value="5'-nuclease"/>
    <property type="match status" value="1"/>
</dbReference>
<evidence type="ECO:0000259" key="1">
    <source>
        <dbReference type="Pfam" id="PF01850"/>
    </source>
</evidence>
<protein>
    <recommendedName>
        <fullName evidence="1">PIN domain-containing protein</fullName>
    </recommendedName>
</protein>
<dbReference type="GO" id="GO:0016075">
    <property type="term" value="P:rRNA catabolic process"/>
    <property type="evidence" value="ECO:0007669"/>
    <property type="project" value="TreeGrafter"/>
</dbReference>
<sequence>MKRYFVDSDFLVAMFNSKDASHAKAVEISNRLDSGEIELWGSNLIQQESATVVSHRVGMDAVRDFVKRLAVDIDRFVDVDKSLEKHAWGIFLKQTKKGCSFVDCANLAVIQKYKLDEILTFDEFYPRELVVK</sequence>
<dbReference type="Pfam" id="PF01850">
    <property type="entry name" value="PIN"/>
    <property type="match status" value="1"/>
</dbReference>
<feature type="domain" description="PIN" evidence="1">
    <location>
        <begin position="4"/>
        <end position="123"/>
    </location>
</feature>
<reference evidence="2 3" key="1">
    <citation type="journal article" date="2015" name="Nature">
        <title>rRNA introns, odd ribosomes, and small enigmatic genomes across a large radiation of phyla.</title>
        <authorList>
            <person name="Brown C.T."/>
            <person name="Hug L.A."/>
            <person name="Thomas B.C."/>
            <person name="Sharon I."/>
            <person name="Castelle C.J."/>
            <person name="Singh A."/>
            <person name="Wilkins M.J."/>
            <person name="Williams K.H."/>
            <person name="Banfield J.F."/>
        </authorList>
    </citation>
    <scope>NUCLEOTIDE SEQUENCE [LARGE SCALE GENOMIC DNA]</scope>
</reference>
<dbReference type="PANTHER" id="PTHR42188:SF1">
    <property type="entry name" value="23S RRNA-SPECIFIC ENDONUCLEASE VAPC20"/>
    <property type="match status" value="1"/>
</dbReference>
<evidence type="ECO:0000313" key="2">
    <source>
        <dbReference type="EMBL" id="KKS64250.1"/>
    </source>
</evidence>
<dbReference type="Proteomes" id="UP000034135">
    <property type="component" value="Unassembled WGS sequence"/>
</dbReference>